<proteinExistence type="predicted"/>
<dbReference type="InterPro" id="IPR046670">
    <property type="entry name" value="DUF6540"/>
</dbReference>
<name>A0ABR3VIY0_HUMIN</name>
<feature type="compositionally biased region" description="Low complexity" evidence="1">
    <location>
        <begin position="24"/>
        <end position="40"/>
    </location>
</feature>
<dbReference type="Pfam" id="PF20174">
    <property type="entry name" value="DUF6540"/>
    <property type="match status" value="1"/>
</dbReference>
<evidence type="ECO:0000313" key="3">
    <source>
        <dbReference type="Proteomes" id="UP001583172"/>
    </source>
</evidence>
<feature type="compositionally biased region" description="Pro residues" evidence="1">
    <location>
        <begin position="1"/>
        <end position="23"/>
    </location>
</feature>
<comment type="caution">
    <text evidence="2">The sequence shown here is derived from an EMBL/GenBank/DDBJ whole genome shotgun (WGS) entry which is preliminary data.</text>
</comment>
<protein>
    <submittedName>
        <fullName evidence="2">Uncharacterized protein</fullName>
    </submittedName>
</protein>
<dbReference type="EMBL" id="JAZGSY010000072">
    <property type="protein sequence ID" value="KAL1841532.1"/>
    <property type="molecule type" value="Genomic_DNA"/>
</dbReference>
<gene>
    <name evidence="2" type="ORF">VTJ49DRAFT_6961</name>
</gene>
<organism evidence="2 3">
    <name type="scientific">Humicola insolens</name>
    <name type="common">Soft-rot fungus</name>
    <dbReference type="NCBI Taxonomy" id="85995"/>
    <lineage>
        <taxon>Eukaryota</taxon>
        <taxon>Fungi</taxon>
        <taxon>Dikarya</taxon>
        <taxon>Ascomycota</taxon>
        <taxon>Pezizomycotina</taxon>
        <taxon>Sordariomycetes</taxon>
        <taxon>Sordariomycetidae</taxon>
        <taxon>Sordariales</taxon>
        <taxon>Chaetomiaceae</taxon>
        <taxon>Mycothermus</taxon>
    </lineage>
</organism>
<feature type="region of interest" description="Disordered" evidence="1">
    <location>
        <begin position="1"/>
        <end position="44"/>
    </location>
</feature>
<keyword evidence="3" id="KW-1185">Reference proteome</keyword>
<evidence type="ECO:0000256" key="1">
    <source>
        <dbReference type="SAM" id="MobiDB-lite"/>
    </source>
</evidence>
<evidence type="ECO:0000313" key="2">
    <source>
        <dbReference type="EMBL" id="KAL1841532.1"/>
    </source>
</evidence>
<dbReference type="Proteomes" id="UP001583172">
    <property type="component" value="Unassembled WGS sequence"/>
</dbReference>
<accession>A0ABR3VIY0</accession>
<sequence length="244" mass="26312">MQPAPPLPPPPPPVSLPNAPPPSTSTTHQPSHTPQSILTPNIPPTGPPNTVLLSLLIYNGYPFCDHWEYFVSAPASAPEPSIAPSVDASHASDIGTVLQAKGNVREGFVLEVKRGWDISQPGQRPDRVVRLGWVDRGLLEPVGEVLFGEGLGCSDERVKTGSDGGRTPVIEENCEARCGFEKIVFRVPAPGKTLRDAEVDGVERRARITQRNCQTWIIETAVLLAGEGVLEHGIVEYLKATKQV</sequence>
<reference evidence="2 3" key="1">
    <citation type="journal article" date="2024" name="Commun. Biol.">
        <title>Comparative genomic analysis of thermophilic fungi reveals convergent evolutionary adaptations and gene losses.</title>
        <authorList>
            <person name="Steindorff A.S."/>
            <person name="Aguilar-Pontes M.V."/>
            <person name="Robinson A.J."/>
            <person name="Andreopoulos B."/>
            <person name="LaButti K."/>
            <person name="Kuo A."/>
            <person name="Mondo S."/>
            <person name="Riley R."/>
            <person name="Otillar R."/>
            <person name="Haridas S."/>
            <person name="Lipzen A."/>
            <person name="Grimwood J."/>
            <person name="Schmutz J."/>
            <person name="Clum A."/>
            <person name="Reid I.D."/>
            <person name="Moisan M.C."/>
            <person name="Butler G."/>
            <person name="Nguyen T.T.M."/>
            <person name="Dewar K."/>
            <person name="Conant G."/>
            <person name="Drula E."/>
            <person name="Henrissat B."/>
            <person name="Hansel C."/>
            <person name="Singer S."/>
            <person name="Hutchinson M.I."/>
            <person name="de Vries R.P."/>
            <person name="Natvig D.O."/>
            <person name="Powell A.J."/>
            <person name="Tsang A."/>
            <person name="Grigoriev I.V."/>
        </authorList>
    </citation>
    <scope>NUCLEOTIDE SEQUENCE [LARGE SCALE GENOMIC DNA]</scope>
    <source>
        <strain evidence="2 3">CBS 620.91</strain>
    </source>
</reference>